<evidence type="ECO:0000313" key="9">
    <source>
        <dbReference type="RefSeq" id="XP_031383538.1"/>
    </source>
</evidence>
<dbReference type="GO" id="GO:0016020">
    <property type="term" value="C:membrane"/>
    <property type="evidence" value="ECO:0007669"/>
    <property type="project" value="UniProtKB-SubCell"/>
</dbReference>
<sequence length="287" mass="32677">MVKFPRVRERGAVSLLSVKMAWLAMLSFAYPPPQSVFITVLTVFSTVGTANAGLSELRGTHLKYSKFWSINSPAREARLQSRTGMLIIYMPAILLGAASFWVFPVGNSKDLRFLILRAALTLHFLKRVLEVLFVHKFSGLMAVGSMSDISLSYFVFTAISIYIQYLSRDLPKPRIDLTYHGVVLFLTGMAGNFYHHLVLSRLRKSQGEKEYKIPSGGLFDLVTCPHYLFEIIDFVGLSFISQTIYVFAFTCATIIYLMARSCVTRRWYLSKFEDFPRRVKALVPFIF</sequence>
<reference evidence="9" key="2">
    <citation type="submission" date="2025-08" db="UniProtKB">
        <authorList>
            <consortium name="RefSeq"/>
        </authorList>
    </citation>
    <scope>IDENTIFICATION</scope>
    <source>
        <tissue evidence="9">Leaf</tissue>
    </source>
</reference>
<feature type="transmembrane region" description="Helical" evidence="6">
    <location>
        <begin position="36"/>
        <end position="54"/>
    </location>
</feature>
<keyword evidence="5 6" id="KW-0472">Membrane</keyword>
<name>A0A6P8CVD3_PUNGR</name>
<dbReference type="PROSITE" id="PS50244">
    <property type="entry name" value="S5A_REDUCTASE"/>
    <property type="match status" value="1"/>
</dbReference>
<keyword evidence="4 6" id="KW-1133">Transmembrane helix</keyword>
<dbReference type="Pfam" id="PF02544">
    <property type="entry name" value="Steroid_dh"/>
    <property type="match status" value="1"/>
</dbReference>
<dbReference type="GO" id="GO:0016627">
    <property type="term" value="F:oxidoreductase activity, acting on the CH-CH group of donors"/>
    <property type="evidence" value="ECO:0007669"/>
    <property type="project" value="InterPro"/>
</dbReference>
<evidence type="ECO:0000256" key="1">
    <source>
        <dbReference type="ARBA" id="ARBA00004141"/>
    </source>
</evidence>
<comment type="subcellular location">
    <subcellularLocation>
        <location evidence="1">Membrane</location>
        <topology evidence="1">Multi-pass membrane protein</topology>
    </subcellularLocation>
</comment>
<dbReference type="OrthoDB" id="5788137at2759"/>
<evidence type="ECO:0000313" key="8">
    <source>
        <dbReference type="Proteomes" id="UP000515151"/>
    </source>
</evidence>
<feature type="transmembrane region" description="Helical" evidence="6">
    <location>
        <begin position="177"/>
        <end position="199"/>
    </location>
</feature>
<dbReference type="PANTHER" id="PTHR10556:SF35">
    <property type="entry name" value="3-OXO-5-ALPHA-STEROID 4-DEHYDROGENASE FAMILY PROTEIN"/>
    <property type="match status" value="1"/>
</dbReference>
<evidence type="ECO:0000256" key="5">
    <source>
        <dbReference type="ARBA" id="ARBA00023136"/>
    </source>
</evidence>
<feature type="transmembrane region" description="Helical" evidence="6">
    <location>
        <begin position="141"/>
        <end position="165"/>
    </location>
</feature>
<evidence type="ECO:0000256" key="2">
    <source>
        <dbReference type="ARBA" id="ARBA00007742"/>
    </source>
</evidence>
<gene>
    <name evidence="9" type="primary">LOC116197512</name>
</gene>
<dbReference type="InterPro" id="IPR039357">
    <property type="entry name" value="SRD5A/TECR"/>
</dbReference>
<dbReference type="FunFam" id="1.20.120.1630:FF:000017">
    <property type="entry name" value="3-oxo-5-alpha-steroid 4-dehydrogenase family protein"/>
    <property type="match status" value="1"/>
</dbReference>
<evidence type="ECO:0000256" key="4">
    <source>
        <dbReference type="ARBA" id="ARBA00022989"/>
    </source>
</evidence>
<accession>A0A6P8CVD3</accession>
<feature type="domain" description="3-oxo-5-alpha-steroid 4-dehydrogenase C-terminal" evidence="7">
    <location>
        <begin position="178"/>
        <end position="287"/>
    </location>
</feature>
<dbReference type="Proteomes" id="UP000515151">
    <property type="component" value="Chromosome 2"/>
</dbReference>
<evidence type="ECO:0000256" key="3">
    <source>
        <dbReference type="ARBA" id="ARBA00022692"/>
    </source>
</evidence>
<keyword evidence="3 6" id="KW-0812">Transmembrane</keyword>
<protein>
    <submittedName>
        <fullName evidence="9">3-oxo-5-alpha-steroid 4-dehydrogenase 1-like</fullName>
    </submittedName>
</protein>
<dbReference type="PANTHER" id="PTHR10556">
    <property type="entry name" value="3-OXO-5-ALPHA-STEROID 4-DEHYDROGENASE"/>
    <property type="match status" value="1"/>
</dbReference>
<feature type="transmembrane region" description="Helical" evidence="6">
    <location>
        <begin position="86"/>
        <end position="105"/>
    </location>
</feature>
<keyword evidence="8" id="KW-1185">Reference proteome</keyword>
<evidence type="ECO:0000259" key="7">
    <source>
        <dbReference type="Pfam" id="PF02544"/>
    </source>
</evidence>
<dbReference type="AlphaFoldDB" id="A0A6P8CVD3"/>
<proteinExistence type="inferred from homology"/>
<organism evidence="8 9">
    <name type="scientific">Punica granatum</name>
    <name type="common">Pomegranate</name>
    <dbReference type="NCBI Taxonomy" id="22663"/>
    <lineage>
        <taxon>Eukaryota</taxon>
        <taxon>Viridiplantae</taxon>
        <taxon>Streptophyta</taxon>
        <taxon>Embryophyta</taxon>
        <taxon>Tracheophyta</taxon>
        <taxon>Spermatophyta</taxon>
        <taxon>Magnoliopsida</taxon>
        <taxon>eudicotyledons</taxon>
        <taxon>Gunneridae</taxon>
        <taxon>Pentapetalae</taxon>
        <taxon>rosids</taxon>
        <taxon>malvids</taxon>
        <taxon>Myrtales</taxon>
        <taxon>Lythraceae</taxon>
        <taxon>Punica</taxon>
    </lineage>
</organism>
<dbReference type="GeneID" id="116197512"/>
<feature type="transmembrane region" description="Helical" evidence="6">
    <location>
        <begin position="12"/>
        <end position="30"/>
    </location>
</feature>
<dbReference type="RefSeq" id="XP_031383538.1">
    <property type="nucleotide sequence ID" value="XM_031527678.1"/>
</dbReference>
<dbReference type="Gene3D" id="1.20.120.1630">
    <property type="match status" value="1"/>
</dbReference>
<comment type="similarity">
    <text evidence="2">Belongs to the steroid 5-alpha reductase family.</text>
</comment>
<evidence type="ECO:0000256" key="6">
    <source>
        <dbReference type="SAM" id="Phobius"/>
    </source>
</evidence>
<dbReference type="InterPro" id="IPR001104">
    <property type="entry name" value="3-oxo-5_a-steroid_4-DH_C"/>
</dbReference>
<feature type="transmembrane region" description="Helical" evidence="6">
    <location>
        <begin position="235"/>
        <end position="259"/>
    </location>
</feature>
<reference evidence="8" key="1">
    <citation type="journal article" date="2020" name="Plant Biotechnol. J.">
        <title>The pomegranate (Punica granatum L.) draft genome dissects genetic divergence between soft- and hard-seeded cultivars.</title>
        <authorList>
            <person name="Luo X."/>
            <person name="Li H."/>
            <person name="Wu Z."/>
            <person name="Yao W."/>
            <person name="Zhao P."/>
            <person name="Cao D."/>
            <person name="Yu H."/>
            <person name="Li K."/>
            <person name="Poudel K."/>
            <person name="Zhao D."/>
            <person name="Zhang F."/>
            <person name="Xia X."/>
            <person name="Chen L."/>
            <person name="Wang Q."/>
            <person name="Jing D."/>
            <person name="Cao S."/>
        </authorList>
    </citation>
    <scope>NUCLEOTIDE SEQUENCE [LARGE SCALE GENOMIC DNA]</scope>
    <source>
        <strain evidence="8">cv. Tunisia</strain>
    </source>
</reference>
<dbReference type="GO" id="GO:0006629">
    <property type="term" value="P:lipid metabolic process"/>
    <property type="evidence" value="ECO:0007669"/>
    <property type="project" value="InterPro"/>
</dbReference>